<keyword evidence="6" id="KW-0812">Transmembrane</keyword>
<feature type="domain" description="Protein kinase" evidence="7">
    <location>
        <begin position="18"/>
        <end position="300"/>
    </location>
</feature>
<dbReference type="Pfam" id="PF00069">
    <property type="entry name" value="Pkinase"/>
    <property type="match status" value="1"/>
</dbReference>
<keyword evidence="4" id="KW-0067">ATP-binding</keyword>
<keyword evidence="1" id="KW-0808">Transferase</keyword>
<evidence type="ECO:0000256" key="2">
    <source>
        <dbReference type="ARBA" id="ARBA00022741"/>
    </source>
</evidence>
<keyword evidence="3 8" id="KW-0418">Kinase</keyword>
<feature type="compositionally biased region" description="Low complexity" evidence="5">
    <location>
        <begin position="378"/>
        <end position="391"/>
    </location>
</feature>
<protein>
    <submittedName>
        <fullName evidence="8">Serine/threonine protein kinase</fullName>
    </submittedName>
</protein>
<sequence length="429" mass="44807">MMDARSGLSPGDVIAGRYVLERKLGEGGMGAVWAAKHTLTAREHALKFVHAPSPREAADTQRREATQKRMLREARAAAAVRHPNVVNVLDVIEDVEGRPVLVMDLLRGESLGERLARDKTLSVKDALRIVDAMLDALEAAHGAGIVHRDLKPDNVFLADDGNGGPPSIKILDFGVAKLTATDGPARATNLLTESGAMLGTPCYMAPEQAFGDGEVDARTDLWAVGVILYEALAGERPADGATLGQVLKVLATGAIVPIERKVPELPPDLASFVGRLLSSDRAGRPQSAKAAREIVASLVLDKAAPAVEVPARRPMVTRVAFGGVALLGVVALAGAGTWRWAKRTSVTLSVASSAPIATIDIRSVPEVAPSSPPPIDAPPATVAASVPSSVEPPRPRRSAASAKPRVVAPATSAVPAKTSDSKLLTDPPF</sequence>
<evidence type="ECO:0000256" key="1">
    <source>
        <dbReference type="ARBA" id="ARBA00022679"/>
    </source>
</evidence>
<dbReference type="CDD" id="cd14014">
    <property type="entry name" value="STKc_PknB_like"/>
    <property type="match status" value="1"/>
</dbReference>
<reference evidence="8 9" key="1">
    <citation type="submission" date="2015-08" db="EMBL/GenBank/DDBJ databases">
        <authorList>
            <person name="Babu N.S."/>
            <person name="Beckwith C.J."/>
            <person name="Beseler K.G."/>
            <person name="Brison A."/>
            <person name="Carone J.V."/>
            <person name="Caskin T.P."/>
            <person name="Diamond M."/>
            <person name="Durham M.E."/>
            <person name="Foxe J.M."/>
            <person name="Go M."/>
            <person name="Henderson B.A."/>
            <person name="Jones I.B."/>
            <person name="McGettigan J.A."/>
            <person name="Micheletti S.J."/>
            <person name="Nasrallah M.E."/>
            <person name="Ortiz D."/>
            <person name="Piller C.R."/>
            <person name="Privatt S.R."/>
            <person name="Schneider S.L."/>
            <person name="Sharp S."/>
            <person name="Smith T.C."/>
            <person name="Stanton J.D."/>
            <person name="Ullery H.E."/>
            <person name="Wilson R.J."/>
            <person name="Serrano M.G."/>
            <person name="Buck G."/>
            <person name="Lee V."/>
            <person name="Wang Y."/>
            <person name="Carvalho R."/>
            <person name="Voegtly L."/>
            <person name="Shi R."/>
            <person name="Duckworth R."/>
            <person name="Johnson A."/>
            <person name="Loviza R."/>
            <person name="Walstead R."/>
            <person name="Shah Z."/>
            <person name="Kiflezghi M."/>
            <person name="Wade K."/>
            <person name="Ball S.L."/>
            <person name="Bradley K.W."/>
            <person name="Asai D.J."/>
            <person name="Bowman C.A."/>
            <person name="Russell D.A."/>
            <person name="Pope W.H."/>
            <person name="Jacobs-Sera D."/>
            <person name="Hendrix R.W."/>
            <person name="Hatfull G.F."/>
        </authorList>
    </citation>
    <scope>NUCLEOTIDE SEQUENCE [LARGE SCALE GENOMIC DNA]</scope>
    <source>
        <strain evidence="8 9">DSM 27648</strain>
    </source>
</reference>
<keyword evidence="6" id="KW-1133">Transmembrane helix</keyword>
<dbReference type="Gene3D" id="3.30.200.20">
    <property type="entry name" value="Phosphorylase Kinase, domain 1"/>
    <property type="match status" value="1"/>
</dbReference>
<dbReference type="AlphaFoldDB" id="A0A0K1QBT8"/>
<dbReference type="SMART" id="SM00220">
    <property type="entry name" value="S_TKc"/>
    <property type="match status" value="1"/>
</dbReference>
<dbReference type="EMBL" id="CP012333">
    <property type="protein sequence ID" value="AKV02890.1"/>
    <property type="molecule type" value="Genomic_DNA"/>
</dbReference>
<dbReference type="InterPro" id="IPR000719">
    <property type="entry name" value="Prot_kinase_dom"/>
</dbReference>
<dbReference type="SUPFAM" id="SSF56112">
    <property type="entry name" value="Protein kinase-like (PK-like)"/>
    <property type="match status" value="1"/>
</dbReference>
<dbReference type="PANTHER" id="PTHR43289:SF6">
    <property type="entry name" value="SERINE_THREONINE-PROTEIN KINASE NEKL-3"/>
    <property type="match status" value="1"/>
</dbReference>
<dbReference type="Proteomes" id="UP000064967">
    <property type="component" value="Chromosome"/>
</dbReference>
<dbReference type="PROSITE" id="PS00108">
    <property type="entry name" value="PROTEIN_KINASE_ST"/>
    <property type="match status" value="1"/>
</dbReference>
<dbReference type="STRING" id="1391654.AKJ09_09553"/>
<dbReference type="Gene3D" id="1.10.510.10">
    <property type="entry name" value="Transferase(Phosphotransferase) domain 1"/>
    <property type="match status" value="1"/>
</dbReference>
<evidence type="ECO:0000313" key="9">
    <source>
        <dbReference type="Proteomes" id="UP000064967"/>
    </source>
</evidence>
<evidence type="ECO:0000256" key="4">
    <source>
        <dbReference type="ARBA" id="ARBA00022840"/>
    </source>
</evidence>
<evidence type="ECO:0000313" key="8">
    <source>
        <dbReference type="EMBL" id="AKV02890.1"/>
    </source>
</evidence>
<dbReference type="InterPro" id="IPR011009">
    <property type="entry name" value="Kinase-like_dom_sf"/>
</dbReference>
<keyword evidence="9" id="KW-1185">Reference proteome</keyword>
<gene>
    <name evidence="8" type="ORF">AKJ09_09553</name>
</gene>
<dbReference type="GO" id="GO:0004674">
    <property type="term" value="F:protein serine/threonine kinase activity"/>
    <property type="evidence" value="ECO:0007669"/>
    <property type="project" value="UniProtKB-KW"/>
</dbReference>
<keyword evidence="8" id="KW-0723">Serine/threonine-protein kinase</keyword>
<evidence type="ECO:0000256" key="6">
    <source>
        <dbReference type="SAM" id="Phobius"/>
    </source>
</evidence>
<evidence type="ECO:0000259" key="7">
    <source>
        <dbReference type="PROSITE" id="PS50011"/>
    </source>
</evidence>
<dbReference type="PROSITE" id="PS50011">
    <property type="entry name" value="PROTEIN_KINASE_DOM"/>
    <property type="match status" value="1"/>
</dbReference>
<dbReference type="GO" id="GO:0005524">
    <property type="term" value="F:ATP binding"/>
    <property type="evidence" value="ECO:0007669"/>
    <property type="project" value="UniProtKB-KW"/>
</dbReference>
<name>A0A0K1QBT8_9BACT</name>
<keyword evidence="6" id="KW-0472">Membrane</keyword>
<dbReference type="KEGG" id="llu:AKJ09_09553"/>
<proteinExistence type="predicted"/>
<feature type="compositionally biased region" description="Low complexity" evidence="5">
    <location>
        <begin position="398"/>
        <end position="410"/>
    </location>
</feature>
<organism evidence="8 9">
    <name type="scientific">Labilithrix luteola</name>
    <dbReference type="NCBI Taxonomy" id="1391654"/>
    <lineage>
        <taxon>Bacteria</taxon>
        <taxon>Pseudomonadati</taxon>
        <taxon>Myxococcota</taxon>
        <taxon>Polyangia</taxon>
        <taxon>Polyangiales</taxon>
        <taxon>Labilitrichaceae</taxon>
        <taxon>Labilithrix</taxon>
    </lineage>
</organism>
<evidence type="ECO:0000256" key="5">
    <source>
        <dbReference type="SAM" id="MobiDB-lite"/>
    </source>
</evidence>
<evidence type="ECO:0000256" key="3">
    <source>
        <dbReference type="ARBA" id="ARBA00022777"/>
    </source>
</evidence>
<dbReference type="InterPro" id="IPR008271">
    <property type="entry name" value="Ser/Thr_kinase_AS"/>
</dbReference>
<feature type="region of interest" description="Disordered" evidence="5">
    <location>
        <begin position="365"/>
        <end position="429"/>
    </location>
</feature>
<dbReference type="PANTHER" id="PTHR43289">
    <property type="entry name" value="MITOGEN-ACTIVATED PROTEIN KINASE KINASE KINASE 20-RELATED"/>
    <property type="match status" value="1"/>
</dbReference>
<accession>A0A0K1QBT8</accession>
<feature type="transmembrane region" description="Helical" evidence="6">
    <location>
        <begin position="319"/>
        <end position="338"/>
    </location>
</feature>
<keyword evidence="2" id="KW-0547">Nucleotide-binding</keyword>